<comment type="caution">
    <text evidence="1">The sequence shown here is derived from an EMBL/GenBank/DDBJ whole genome shotgun (WGS) entry which is preliminary data.</text>
</comment>
<evidence type="ECO:0000313" key="1">
    <source>
        <dbReference type="EMBL" id="CAD2176387.1"/>
    </source>
</evidence>
<protein>
    <submittedName>
        <fullName evidence="1">Uncharacterized protein</fullName>
    </submittedName>
</protein>
<sequence length="78" mass="8998">MRSWITKCYFKENYEIRIAGCGKCEGDFDCIECNTNNCNTYDNFNKVFRCHESNGKITTTKARECLSKKCYIASSIKG</sequence>
<organism evidence="1 2">
    <name type="scientific">Meloidogyne enterolobii</name>
    <name type="common">Root-knot nematode worm</name>
    <name type="synonym">Meloidogyne mayaguensis</name>
    <dbReference type="NCBI Taxonomy" id="390850"/>
    <lineage>
        <taxon>Eukaryota</taxon>
        <taxon>Metazoa</taxon>
        <taxon>Ecdysozoa</taxon>
        <taxon>Nematoda</taxon>
        <taxon>Chromadorea</taxon>
        <taxon>Rhabditida</taxon>
        <taxon>Tylenchina</taxon>
        <taxon>Tylenchomorpha</taxon>
        <taxon>Tylenchoidea</taxon>
        <taxon>Meloidogynidae</taxon>
        <taxon>Meloidogyninae</taxon>
        <taxon>Meloidogyne</taxon>
    </lineage>
</organism>
<dbReference type="EMBL" id="CAJEWN010000275">
    <property type="protein sequence ID" value="CAD2176387.1"/>
    <property type="molecule type" value="Genomic_DNA"/>
</dbReference>
<name>A0A6V7VN42_MELEN</name>
<gene>
    <name evidence="1" type="ORF">MENT_LOCUS28196</name>
</gene>
<evidence type="ECO:0000313" key="2">
    <source>
        <dbReference type="Proteomes" id="UP000580250"/>
    </source>
</evidence>
<dbReference type="AlphaFoldDB" id="A0A6V7VN42"/>
<proteinExistence type="predicted"/>
<dbReference type="Proteomes" id="UP000580250">
    <property type="component" value="Unassembled WGS sequence"/>
</dbReference>
<accession>A0A6V7VN42</accession>
<reference evidence="1 2" key="1">
    <citation type="submission" date="2020-08" db="EMBL/GenBank/DDBJ databases">
        <authorList>
            <person name="Koutsovoulos G."/>
            <person name="Danchin GJ E."/>
        </authorList>
    </citation>
    <scope>NUCLEOTIDE SEQUENCE [LARGE SCALE GENOMIC DNA]</scope>
</reference>